<evidence type="ECO:0000256" key="5">
    <source>
        <dbReference type="ARBA" id="ARBA00023136"/>
    </source>
</evidence>
<dbReference type="GO" id="GO:0016020">
    <property type="term" value="C:membrane"/>
    <property type="evidence" value="ECO:0007669"/>
    <property type="project" value="UniProtKB-SubCell"/>
</dbReference>
<accession>U5N6W9</accession>
<evidence type="ECO:0000313" key="7">
    <source>
        <dbReference type="EMBL" id="AGX87127.1"/>
    </source>
</evidence>
<dbReference type="Pfam" id="PF01594">
    <property type="entry name" value="AI-2E_transport"/>
    <property type="match status" value="1"/>
</dbReference>
<dbReference type="PANTHER" id="PTHR21716">
    <property type="entry name" value="TRANSMEMBRANE PROTEIN"/>
    <property type="match status" value="1"/>
</dbReference>
<dbReference type="PANTHER" id="PTHR21716:SF64">
    <property type="entry name" value="AI-2 TRANSPORT PROTEIN TQSA"/>
    <property type="match status" value="1"/>
</dbReference>
<dbReference type="AlphaFoldDB" id="U5N6W9"/>
<evidence type="ECO:0000256" key="1">
    <source>
        <dbReference type="ARBA" id="ARBA00004141"/>
    </source>
</evidence>
<comment type="similarity">
    <text evidence="2">Belongs to the autoinducer-2 exporter (AI-2E) (TC 2.A.86) family.</text>
</comment>
<feature type="transmembrane region" description="Helical" evidence="6">
    <location>
        <begin position="245"/>
        <end position="272"/>
    </location>
</feature>
<dbReference type="GO" id="GO:0055085">
    <property type="term" value="P:transmembrane transport"/>
    <property type="evidence" value="ECO:0007669"/>
    <property type="project" value="TreeGrafter"/>
</dbReference>
<feature type="transmembrane region" description="Helical" evidence="6">
    <location>
        <begin position="12"/>
        <end position="45"/>
    </location>
</feature>
<evidence type="ECO:0000256" key="3">
    <source>
        <dbReference type="ARBA" id="ARBA00022692"/>
    </source>
</evidence>
<proteinExistence type="inferred from homology"/>
<keyword evidence="3 6" id="KW-0812">Transmembrane</keyword>
<keyword evidence="5 6" id="KW-0472">Membrane</keyword>
<feature type="transmembrane region" description="Helical" evidence="6">
    <location>
        <begin position="66"/>
        <end position="88"/>
    </location>
</feature>
<dbReference type="OrthoDB" id="5792512at2"/>
<feature type="transmembrane region" description="Helical" evidence="6">
    <location>
        <begin position="320"/>
        <end position="348"/>
    </location>
</feature>
<dbReference type="EMBL" id="CP004885">
    <property type="protein sequence ID" value="AGX87127.1"/>
    <property type="molecule type" value="Genomic_DNA"/>
</dbReference>
<dbReference type="eggNOG" id="COG0628">
    <property type="taxonomic scope" value="Bacteria"/>
</dbReference>
<protein>
    <submittedName>
        <fullName evidence="7">Permease-like protein</fullName>
    </submittedName>
</protein>
<evidence type="ECO:0000256" key="4">
    <source>
        <dbReference type="ARBA" id="ARBA00022989"/>
    </source>
</evidence>
<evidence type="ECO:0000256" key="2">
    <source>
        <dbReference type="ARBA" id="ARBA00009773"/>
    </source>
</evidence>
<feature type="transmembrane region" description="Helical" evidence="6">
    <location>
        <begin position="156"/>
        <end position="179"/>
    </location>
</feature>
<dbReference type="InterPro" id="IPR002549">
    <property type="entry name" value="AI-2E-like"/>
</dbReference>
<keyword evidence="8" id="KW-1185">Reference proteome</keyword>
<feature type="transmembrane region" description="Helical" evidence="6">
    <location>
        <begin position="284"/>
        <end position="308"/>
    </location>
</feature>
<keyword evidence="4 6" id="KW-1133">Transmembrane helix</keyword>
<comment type="subcellular location">
    <subcellularLocation>
        <location evidence="1">Membrane</location>
        <topology evidence="1">Multi-pass membrane protein</topology>
    </subcellularLocation>
</comment>
<evidence type="ECO:0000313" key="8">
    <source>
        <dbReference type="Proteomes" id="UP000017184"/>
    </source>
</evidence>
<dbReference type="STRING" id="946483.Cenrod_1029"/>
<dbReference type="PATRIC" id="fig|946483.4.peg.1036"/>
<dbReference type="HOGENOM" id="CLU_031275_8_0_4"/>
<name>U5N6W9_9BURK</name>
<gene>
    <name evidence="7" type="ORF">Cenrod_1029</name>
</gene>
<organism evidence="7 8">
    <name type="scientific">Candidatus Symbiobacter mobilis CR</name>
    <dbReference type="NCBI Taxonomy" id="946483"/>
    <lineage>
        <taxon>Bacteria</taxon>
        <taxon>Pseudomonadati</taxon>
        <taxon>Pseudomonadota</taxon>
        <taxon>Betaproteobacteria</taxon>
        <taxon>Burkholderiales</taxon>
        <taxon>Comamonadaceae</taxon>
    </lineage>
</organism>
<dbReference type="Proteomes" id="UP000017184">
    <property type="component" value="Chromosome"/>
</dbReference>
<sequence>MHWIAMRSRVWTWVAVLLCLGVLLWWLAPVLSPFVTAAVLAYVLVPLTDRIDAVGKRVGGKWFPRWAAVSLVEALVLILGLAAMLWIVPVLVHRLPLLQAQIPILLDQFVHSVQAMLSEAGWHVKLDISALRVYIVEHLTANAAGSLGSVLSSLQIGGSVLLAVLGNVILIPVALYYFLLEWHPLVKKLLELVPTKVRAVVLDFAREADAVLGQYLRGQLMVMGVLAVYYSVGLALFGLDLALPIGVLTGLLVAVPYVGFGLGLFLATLAGLLEFSTQSGAPSVWWMIAVVYGTGQVFESLVLTPVWLGDRIGLHPLAVIFTLLTFGHVLGFVGVLIALPVSAVLQVLMTRLRSVYLRSALYRES</sequence>
<dbReference type="KEGG" id="cbx:Cenrod_1029"/>
<feature type="transmembrane region" description="Helical" evidence="6">
    <location>
        <begin position="220"/>
        <end position="239"/>
    </location>
</feature>
<evidence type="ECO:0000256" key="6">
    <source>
        <dbReference type="SAM" id="Phobius"/>
    </source>
</evidence>
<reference evidence="7 8" key="1">
    <citation type="journal article" date="2013" name="Genome Biol.">
        <title>Genomic analysis reveals key aspects of prokaryotic symbiosis in the phototrophic consortium "Chlorochromatium aggregatum".</title>
        <authorList>
            <person name="Liu Z."/>
            <person name="Muller J."/>
            <person name="Li T."/>
            <person name="Alvey R.M."/>
            <person name="Vogl K."/>
            <person name="Frigaard N.U."/>
            <person name="Rockwell N.C."/>
            <person name="Boyd E.S."/>
            <person name="Tomsho L.P."/>
            <person name="Schuster S.C."/>
            <person name="Henke P."/>
            <person name="Rohde M."/>
            <person name="Overmann J."/>
            <person name="Bryant D.A."/>
        </authorList>
    </citation>
    <scope>NUCLEOTIDE SEQUENCE [LARGE SCALE GENOMIC DNA]</scope>
    <source>
        <strain evidence="7">CR</strain>
    </source>
</reference>